<feature type="signal peptide" evidence="1">
    <location>
        <begin position="1"/>
        <end position="18"/>
    </location>
</feature>
<keyword evidence="3" id="KW-1185">Reference proteome</keyword>
<dbReference type="OrthoDB" id="674826at2"/>
<dbReference type="RefSeq" id="WP_089757389.1">
    <property type="nucleotide sequence ID" value="NZ_BKAT01000020.1"/>
</dbReference>
<dbReference type="EMBL" id="FNRL01000001">
    <property type="protein sequence ID" value="SDZ89504.1"/>
    <property type="molecule type" value="Genomic_DNA"/>
</dbReference>
<reference evidence="3" key="1">
    <citation type="submission" date="2016-10" db="EMBL/GenBank/DDBJ databases">
        <authorList>
            <person name="Varghese N."/>
            <person name="Submissions S."/>
        </authorList>
    </citation>
    <scope>NUCLEOTIDE SEQUENCE [LARGE SCALE GENOMIC DNA]</scope>
    <source>
        <strain evidence="3">DSM 23920</strain>
    </source>
</reference>
<evidence type="ECO:0000313" key="3">
    <source>
        <dbReference type="Proteomes" id="UP000199656"/>
    </source>
</evidence>
<name>A0A1H3WT28_9BACT</name>
<keyword evidence="1" id="KW-0732">Signal</keyword>
<evidence type="ECO:0000256" key="1">
    <source>
        <dbReference type="SAM" id="SignalP"/>
    </source>
</evidence>
<feature type="chain" id="PRO_5011713855" evidence="1">
    <location>
        <begin position="19"/>
        <end position="99"/>
    </location>
</feature>
<dbReference type="STRING" id="408074.SAMN05660909_00013"/>
<sequence>MKKLLPILLAIASIGLFSCGKSSDNKPAGDGSANWKIGDYAYTLGSSTQQTSQSGNNGLLTVIVGTTVGQGGDYGPFSGSSVTVSAAWEKVLIPWAAQK</sequence>
<accession>A0A1H3WT28</accession>
<proteinExistence type="predicted"/>
<evidence type="ECO:0000313" key="2">
    <source>
        <dbReference type="EMBL" id="SDZ89504.1"/>
    </source>
</evidence>
<organism evidence="2 3">
    <name type="scientific">Chitinophaga terrae</name>
    <name type="common">ex Kim and Jung 2007</name>
    <dbReference type="NCBI Taxonomy" id="408074"/>
    <lineage>
        <taxon>Bacteria</taxon>
        <taxon>Pseudomonadati</taxon>
        <taxon>Bacteroidota</taxon>
        <taxon>Chitinophagia</taxon>
        <taxon>Chitinophagales</taxon>
        <taxon>Chitinophagaceae</taxon>
        <taxon>Chitinophaga</taxon>
    </lineage>
</organism>
<dbReference type="PROSITE" id="PS51257">
    <property type="entry name" value="PROKAR_LIPOPROTEIN"/>
    <property type="match status" value="1"/>
</dbReference>
<dbReference type="AlphaFoldDB" id="A0A1H3WT28"/>
<gene>
    <name evidence="2" type="ORF">SAMN05660909_00013</name>
</gene>
<dbReference type="Proteomes" id="UP000199656">
    <property type="component" value="Unassembled WGS sequence"/>
</dbReference>
<protein>
    <submittedName>
        <fullName evidence="2">Uncharacterized protein</fullName>
    </submittedName>
</protein>